<dbReference type="EMBL" id="LNIX01000012">
    <property type="protein sequence ID" value="OXA48041.1"/>
    <property type="molecule type" value="Genomic_DNA"/>
</dbReference>
<keyword evidence="1" id="KW-0812">Transmembrane</keyword>
<feature type="transmembrane region" description="Helical" evidence="1">
    <location>
        <begin position="70"/>
        <end position="88"/>
    </location>
</feature>
<keyword evidence="1" id="KW-1133">Transmembrane helix</keyword>
<keyword evidence="1" id="KW-0472">Membrane</keyword>
<evidence type="ECO:0000256" key="1">
    <source>
        <dbReference type="SAM" id="Phobius"/>
    </source>
</evidence>
<sequence>MSNRKKNNVLKFPEISGNLVSRGMWDVLDQFKSQYGFVTVIPFYVARSDKKISLSRLSTKSNFLMKASPVWMWIYAVISTHQLVKAFFSSTIKGVSILQIFIRVGILFFILAITGISWTLAFNEAVAGTILNTALVLDRKFSDLRIVTTKMTSRRTELFLKLLITESFCLAMIAPLFIVLPNLDALSDYLFPKLALRSFGYCFVRYVALVLVMIEITKSVATFLILGKIMLACSTRAALGLNEHIKIGGNLLLASRMYYQLGLFNQFLNSEFCSNSMPPIILFGTGLIILLNYGTIRFYGRISNLIYPFIPFVNIVTYFFPLILLPETVNVIEKSAKFLATARHKKLTKYEKRVIYSLKAVGIRCGEFGVVSTSWATKLVETGLNYTATMLLTF</sequence>
<dbReference type="Proteomes" id="UP000198287">
    <property type="component" value="Unassembled WGS sequence"/>
</dbReference>
<feature type="transmembrane region" description="Helical" evidence="1">
    <location>
        <begin position="95"/>
        <end position="114"/>
    </location>
</feature>
<feature type="transmembrane region" description="Helical" evidence="1">
    <location>
        <begin position="158"/>
        <end position="183"/>
    </location>
</feature>
<name>A0A226DTJ6_FOLCA</name>
<gene>
    <name evidence="2" type="ORF">Fcan01_16992</name>
</gene>
<organism evidence="2 3">
    <name type="scientific">Folsomia candida</name>
    <name type="common">Springtail</name>
    <dbReference type="NCBI Taxonomy" id="158441"/>
    <lineage>
        <taxon>Eukaryota</taxon>
        <taxon>Metazoa</taxon>
        <taxon>Ecdysozoa</taxon>
        <taxon>Arthropoda</taxon>
        <taxon>Hexapoda</taxon>
        <taxon>Collembola</taxon>
        <taxon>Entomobryomorpha</taxon>
        <taxon>Isotomoidea</taxon>
        <taxon>Isotomidae</taxon>
        <taxon>Proisotominae</taxon>
        <taxon>Folsomia</taxon>
    </lineage>
</organism>
<feature type="transmembrane region" description="Helical" evidence="1">
    <location>
        <begin position="280"/>
        <end position="299"/>
    </location>
</feature>
<feature type="transmembrane region" description="Helical" evidence="1">
    <location>
        <begin position="305"/>
        <end position="325"/>
    </location>
</feature>
<feature type="transmembrane region" description="Helical" evidence="1">
    <location>
        <begin position="203"/>
        <end position="226"/>
    </location>
</feature>
<accession>A0A226DTJ6</accession>
<keyword evidence="3" id="KW-1185">Reference proteome</keyword>
<proteinExistence type="predicted"/>
<dbReference type="AlphaFoldDB" id="A0A226DTJ6"/>
<evidence type="ECO:0000313" key="2">
    <source>
        <dbReference type="EMBL" id="OXA48041.1"/>
    </source>
</evidence>
<reference evidence="2 3" key="1">
    <citation type="submission" date="2015-12" db="EMBL/GenBank/DDBJ databases">
        <title>The genome of Folsomia candida.</title>
        <authorList>
            <person name="Faddeeva A."/>
            <person name="Derks M.F."/>
            <person name="Anvar Y."/>
            <person name="Smit S."/>
            <person name="Van Straalen N."/>
            <person name="Roelofs D."/>
        </authorList>
    </citation>
    <scope>NUCLEOTIDE SEQUENCE [LARGE SCALE GENOMIC DNA]</scope>
    <source>
        <strain evidence="2 3">VU population</strain>
        <tissue evidence="2">Whole body</tissue>
    </source>
</reference>
<evidence type="ECO:0000313" key="3">
    <source>
        <dbReference type="Proteomes" id="UP000198287"/>
    </source>
</evidence>
<comment type="caution">
    <text evidence="2">The sequence shown here is derived from an EMBL/GenBank/DDBJ whole genome shotgun (WGS) entry which is preliminary data.</text>
</comment>
<protein>
    <submittedName>
        <fullName evidence="2">Uncharacterized protein</fullName>
    </submittedName>
</protein>